<evidence type="ECO:0000313" key="2">
    <source>
        <dbReference type="EMBL" id="ABB32359.1"/>
    </source>
</evidence>
<sequence length="132" mass="15392">MKEVLDMLPAPCYGSLATVAGGKPRVRPFAFMYEENGRFYFCTASNKEVYRQLTETPFIEFTRTDEQMRWLRIGGEITFDEDIKSREKCFANYPMLKDIYQTPDNPLFKVFYLEHGAASVNSLTEPPKNFEF</sequence>
<reference evidence="2 3" key="2">
    <citation type="journal article" date="2009" name="BMC Microbiol.">
        <title>The genome sequence of Geobacter metallireducens: features of metabolism, physiology and regulation common and dissimilar to Geobacter sulfurreducens.</title>
        <authorList>
            <person name="Aklujkar M."/>
            <person name="Krushkal J."/>
            <person name="DiBartolo G."/>
            <person name="Lapidus A."/>
            <person name="Land M.L."/>
            <person name="Lovley D.R."/>
        </authorList>
    </citation>
    <scope>NUCLEOTIDE SEQUENCE [LARGE SCALE GENOMIC DNA]</scope>
    <source>
        <strain evidence="3">ATCC 53774 / DSM 7210 / GS-15</strain>
    </source>
</reference>
<reference evidence="2 3" key="1">
    <citation type="submission" date="2005-10" db="EMBL/GenBank/DDBJ databases">
        <title>Complete sequence of Geobacter metallireducens GS-15.</title>
        <authorList>
            <consortium name="US DOE Joint Genome Institute"/>
            <person name="Copeland A."/>
            <person name="Lucas S."/>
            <person name="Lapidus A."/>
            <person name="Barry K."/>
            <person name="Detter J.C."/>
            <person name="Glavina T."/>
            <person name="Hammon N."/>
            <person name="Israni S."/>
            <person name="Pitluck S."/>
            <person name="Di Bartolo G."/>
            <person name="Chain P."/>
            <person name="Schmutz J."/>
            <person name="Larimer F."/>
            <person name="Land M."/>
            <person name="Kyrpides N."/>
            <person name="Ivanova N."/>
            <person name="Richardson P."/>
        </authorList>
    </citation>
    <scope>NUCLEOTIDE SEQUENCE [LARGE SCALE GENOMIC DNA]</scope>
    <source>
        <strain evidence="3">ATCC 53774 / DSM 7210 / GS-15</strain>
    </source>
</reference>
<organism evidence="2 3">
    <name type="scientific">Geobacter metallireducens (strain ATCC 53774 / DSM 7210 / GS-15)</name>
    <dbReference type="NCBI Taxonomy" id="269799"/>
    <lineage>
        <taxon>Bacteria</taxon>
        <taxon>Pseudomonadati</taxon>
        <taxon>Thermodesulfobacteriota</taxon>
        <taxon>Desulfuromonadia</taxon>
        <taxon>Geobacterales</taxon>
        <taxon>Geobacteraceae</taxon>
        <taxon>Geobacter</taxon>
    </lineage>
</organism>
<protein>
    <recommendedName>
        <fullName evidence="1">Pyridoxamine 5'-phosphate oxidase N-terminal domain-containing protein</fullName>
    </recommendedName>
</protein>
<evidence type="ECO:0000313" key="3">
    <source>
        <dbReference type="Proteomes" id="UP000007073"/>
    </source>
</evidence>
<feature type="domain" description="Pyridoxamine 5'-phosphate oxidase N-terminal" evidence="1">
    <location>
        <begin position="2"/>
        <end position="112"/>
    </location>
</feature>
<dbReference type="STRING" id="269799.Gmet_2130"/>
<dbReference type="InterPro" id="IPR011576">
    <property type="entry name" value="Pyridox_Oxase_N"/>
</dbReference>
<dbReference type="RefSeq" id="WP_004513075.1">
    <property type="nucleotide sequence ID" value="NC_007517.1"/>
</dbReference>
<dbReference type="KEGG" id="gme:Gmet_2130"/>
<proteinExistence type="predicted"/>
<dbReference type="HOGENOM" id="CLU_137964_2_0_7"/>
<dbReference type="Proteomes" id="UP000007073">
    <property type="component" value="Chromosome"/>
</dbReference>
<dbReference type="SUPFAM" id="SSF50475">
    <property type="entry name" value="FMN-binding split barrel"/>
    <property type="match status" value="1"/>
</dbReference>
<dbReference type="Pfam" id="PF01243">
    <property type="entry name" value="PNPOx_N"/>
    <property type="match status" value="1"/>
</dbReference>
<name>Q39TR5_GEOMG</name>
<dbReference type="AlphaFoldDB" id="Q39TR5"/>
<evidence type="ECO:0000259" key="1">
    <source>
        <dbReference type="Pfam" id="PF01243"/>
    </source>
</evidence>
<gene>
    <name evidence="2" type="ordered locus">Gmet_2130</name>
</gene>
<dbReference type="InterPro" id="IPR012349">
    <property type="entry name" value="Split_barrel_FMN-bd"/>
</dbReference>
<accession>Q39TR5</accession>
<dbReference type="Gene3D" id="2.30.110.10">
    <property type="entry name" value="Electron Transport, Fmn-binding Protein, Chain A"/>
    <property type="match status" value="1"/>
</dbReference>
<dbReference type="eggNOG" id="COG5015">
    <property type="taxonomic scope" value="Bacteria"/>
</dbReference>
<keyword evidence="3" id="KW-1185">Reference proteome</keyword>
<dbReference type="SMR" id="Q39TR5"/>
<dbReference type="EMBL" id="CP000148">
    <property type="protein sequence ID" value="ABB32359.1"/>
    <property type="molecule type" value="Genomic_DNA"/>
</dbReference>